<dbReference type="Proteomes" id="UP000286003">
    <property type="component" value="Unassembled WGS sequence"/>
</dbReference>
<proteinExistence type="predicted"/>
<protein>
    <submittedName>
        <fullName evidence="2">Uncharacterized protein</fullName>
    </submittedName>
</protein>
<gene>
    <name evidence="2" type="ORF">DWZ32_23270</name>
    <name evidence="1" type="ORF">DWZ95_05320</name>
</gene>
<reference evidence="3 4" key="1">
    <citation type="submission" date="2018-08" db="EMBL/GenBank/DDBJ databases">
        <title>A genome reference for cultivated species of the human gut microbiota.</title>
        <authorList>
            <person name="Zou Y."/>
            <person name="Xue W."/>
            <person name="Luo G."/>
        </authorList>
    </citation>
    <scope>NUCLEOTIDE SEQUENCE [LARGE SCALE GENOMIC DNA]</scope>
    <source>
        <strain evidence="2 4">AF31-23</strain>
        <strain evidence="1 3">AF36-16BH</strain>
    </source>
</reference>
<dbReference type="Proteomes" id="UP000285013">
    <property type="component" value="Unassembled WGS sequence"/>
</dbReference>
<dbReference type="EMBL" id="QRQM01000056">
    <property type="protein sequence ID" value="RHN01146.1"/>
    <property type="molecule type" value="Genomic_DNA"/>
</dbReference>
<sequence length="406" mass="47179">MKYLSAAENRPAWICVQVILNEDSIKPEDFDKIKNRVIKVITNEYLYVNREPKALWKRVENRCNKIDNVNNFSTYFQQAIVCANHATGITIMRYSNDRELARKDMLHIKVNNEEITVETKFFPWESLEIKSKVIIYKGGNKTVLSLSVLEADLPAFQEFYTANECAALFINAPEEMVDERQRALFCIAYFKEKTFQTCRHYAIPEEAASEIAPFLLQYDFNFLDCILAITEEYLNRPNYSSILPPKEHVRACMWLLFFMIEMKKAEIRQNNSGKSQSITLPPELFYTINRMLPAEELYKLWFRVSEIWINRQEEYAVVQRVPIASPFCITDGSRIIENICPLKAENNIVWQGREKGMVSTYIVHKNEIGEFVVRKSGKDGTPSGARKGLLGRIYPFIEKIGNIIND</sequence>
<evidence type="ECO:0000313" key="4">
    <source>
        <dbReference type="Proteomes" id="UP000286003"/>
    </source>
</evidence>
<evidence type="ECO:0000313" key="1">
    <source>
        <dbReference type="EMBL" id="RHL95233.1"/>
    </source>
</evidence>
<evidence type="ECO:0000313" key="2">
    <source>
        <dbReference type="EMBL" id="RHN01146.1"/>
    </source>
</evidence>
<evidence type="ECO:0000313" key="3">
    <source>
        <dbReference type="Proteomes" id="UP000285013"/>
    </source>
</evidence>
<dbReference type="AlphaFoldDB" id="A0A3E4L2P3"/>
<organism evidence="2 4">
    <name type="scientific">Bacteroides intestinalis</name>
    <dbReference type="NCBI Taxonomy" id="329854"/>
    <lineage>
        <taxon>Bacteria</taxon>
        <taxon>Pseudomonadati</taxon>
        <taxon>Bacteroidota</taxon>
        <taxon>Bacteroidia</taxon>
        <taxon>Bacteroidales</taxon>
        <taxon>Bacteroidaceae</taxon>
        <taxon>Bacteroides</taxon>
    </lineage>
</organism>
<comment type="caution">
    <text evidence="2">The sequence shown here is derived from an EMBL/GenBank/DDBJ whole genome shotgun (WGS) entry which is preliminary data.</text>
</comment>
<accession>A0A3E4L2P3</accession>
<name>A0A3E4L2P3_9BACE</name>
<dbReference type="EMBL" id="QRPE01000003">
    <property type="protein sequence ID" value="RHL95233.1"/>
    <property type="molecule type" value="Genomic_DNA"/>
</dbReference>
<dbReference type="RefSeq" id="WP_117706093.1">
    <property type="nucleotide sequence ID" value="NZ_JAJCKC010000004.1"/>
</dbReference>